<name>A0ABN7TYU3_9BACL</name>
<dbReference type="Pfam" id="PF01408">
    <property type="entry name" value="GFO_IDH_MocA"/>
    <property type="match status" value="1"/>
</dbReference>
<reference evidence="3 4" key="1">
    <citation type="submission" date="2021-06" db="EMBL/GenBank/DDBJ databases">
        <authorList>
            <person name="Criscuolo A."/>
        </authorList>
    </citation>
    <scope>NUCLEOTIDE SEQUENCE [LARGE SCALE GENOMIC DNA]</scope>
    <source>
        <strain evidence="4">CIP 111802</strain>
    </source>
</reference>
<keyword evidence="4" id="KW-1185">Reference proteome</keyword>
<sequence length="314" mass="34851">MKKVAVVGAGHWGKNLVRTFYELGALGAVVEASETLREIVKQQYPNVPVFDSVDVVKESHSIDGIVIATPAFTHYDLAKQCLLSGKDVFIEKPMTLSGKDGEELVNTARENQRILMVGHLLMYQPAIQEMKRVIDAGGIGRVVTLHQQRLKLGIVRSVENVLWSFGVHDLAVFLYLVGEEPVDMNCTGQNIIQPSIEDDVYLHLTFPNGVKAHLHTSWLYPEVVRKLTIIGTEGMLVYDELAQSVALHKKGVRKDLSIWGDGSEIIFQGENQPLKIECEHFLHCMETRTTPMSDGANGVAVLKILERASNKEGV</sequence>
<evidence type="ECO:0000313" key="3">
    <source>
        <dbReference type="EMBL" id="CAG7656172.1"/>
    </source>
</evidence>
<dbReference type="EC" id="1.1.1.370" evidence="3"/>
<dbReference type="PANTHER" id="PTHR43377:SF6">
    <property type="entry name" value="GFO_IDH_MOCA-LIKE OXIDOREDUCTASE N-TERMINAL DOMAIN-CONTAINING PROTEIN"/>
    <property type="match status" value="1"/>
</dbReference>
<evidence type="ECO:0000259" key="1">
    <source>
        <dbReference type="Pfam" id="PF01408"/>
    </source>
</evidence>
<gene>
    <name evidence="3" type="primary">iolX_5</name>
    <name evidence="3" type="ORF">PAECIP111802_06323</name>
</gene>
<proteinExistence type="predicted"/>
<organism evidence="3 4">
    <name type="scientific">Paenibacillus allorhizosphaerae</name>
    <dbReference type="NCBI Taxonomy" id="2849866"/>
    <lineage>
        <taxon>Bacteria</taxon>
        <taxon>Bacillati</taxon>
        <taxon>Bacillota</taxon>
        <taxon>Bacilli</taxon>
        <taxon>Bacillales</taxon>
        <taxon>Paenibacillaceae</taxon>
        <taxon>Paenibacillus</taxon>
    </lineage>
</organism>
<dbReference type="InterPro" id="IPR055170">
    <property type="entry name" value="GFO_IDH_MocA-like_dom"/>
</dbReference>
<dbReference type="GO" id="GO:0016491">
    <property type="term" value="F:oxidoreductase activity"/>
    <property type="evidence" value="ECO:0007669"/>
    <property type="project" value="UniProtKB-KW"/>
</dbReference>
<dbReference type="EMBL" id="CAJVCE010000028">
    <property type="protein sequence ID" value="CAG7656172.1"/>
    <property type="molecule type" value="Genomic_DNA"/>
</dbReference>
<evidence type="ECO:0000313" key="4">
    <source>
        <dbReference type="Proteomes" id="UP000730618"/>
    </source>
</evidence>
<dbReference type="Pfam" id="PF22725">
    <property type="entry name" value="GFO_IDH_MocA_C3"/>
    <property type="match status" value="1"/>
</dbReference>
<feature type="domain" description="Gfo/Idh/MocA-like oxidoreductase N-terminal" evidence="1">
    <location>
        <begin position="3"/>
        <end position="119"/>
    </location>
</feature>
<dbReference type="InterPro" id="IPR000683">
    <property type="entry name" value="Gfo/Idh/MocA-like_OxRdtase_N"/>
</dbReference>
<dbReference type="Proteomes" id="UP000730618">
    <property type="component" value="Unassembled WGS sequence"/>
</dbReference>
<accession>A0ABN7TYU3</accession>
<protein>
    <submittedName>
        <fullName evidence="3">Scyllo-inositol 2-dehydrogenase (NAD(+))</fullName>
        <ecNumber evidence="3">1.1.1.370</ecNumber>
    </submittedName>
</protein>
<dbReference type="PANTHER" id="PTHR43377">
    <property type="entry name" value="BILIVERDIN REDUCTASE A"/>
    <property type="match status" value="1"/>
</dbReference>
<dbReference type="InterPro" id="IPR051450">
    <property type="entry name" value="Gfo/Idh/MocA_Oxidoreductases"/>
</dbReference>
<keyword evidence="3" id="KW-0560">Oxidoreductase</keyword>
<feature type="domain" description="GFO/IDH/MocA-like oxidoreductase" evidence="2">
    <location>
        <begin position="127"/>
        <end position="236"/>
    </location>
</feature>
<comment type="caution">
    <text evidence="3">The sequence shown here is derived from an EMBL/GenBank/DDBJ whole genome shotgun (WGS) entry which is preliminary data.</text>
</comment>
<evidence type="ECO:0000259" key="2">
    <source>
        <dbReference type="Pfam" id="PF22725"/>
    </source>
</evidence>
<dbReference type="RefSeq" id="WP_218102508.1">
    <property type="nucleotide sequence ID" value="NZ_CAJVCE010000028.1"/>
</dbReference>